<dbReference type="KEGG" id="hpar:AL518_02645"/>
<keyword evidence="2" id="KW-1185">Reference proteome</keyword>
<name>A0A2A2M9T9_9GAMM</name>
<gene>
    <name evidence="1" type="ORF">CJD50_15885</name>
</gene>
<dbReference type="SUPFAM" id="SSF52540">
    <property type="entry name" value="P-loop containing nucleoside triphosphate hydrolases"/>
    <property type="match status" value="1"/>
</dbReference>
<evidence type="ECO:0008006" key="3">
    <source>
        <dbReference type="Google" id="ProtNLM"/>
    </source>
</evidence>
<organism evidence="1 2">
    <name type="scientific">Hafnia paralvei</name>
    <dbReference type="NCBI Taxonomy" id="546367"/>
    <lineage>
        <taxon>Bacteria</taxon>
        <taxon>Pseudomonadati</taxon>
        <taxon>Pseudomonadota</taxon>
        <taxon>Gammaproteobacteria</taxon>
        <taxon>Enterobacterales</taxon>
        <taxon>Hafniaceae</taxon>
        <taxon>Hafnia</taxon>
    </lineage>
</organism>
<dbReference type="PROSITE" id="PS51257">
    <property type="entry name" value="PROKAR_LIPOPROTEIN"/>
    <property type="match status" value="1"/>
</dbReference>
<dbReference type="OrthoDB" id="6494800at2"/>
<dbReference type="InterPro" id="IPR027417">
    <property type="entry name" value="P-loop_NTPase"/>
</dbReference>
<comment type="caution">
    <text evidence="1">The sequence shown here is derived from an EMBL/GenBank/DDBJ whole genome shotgun (WGS) entry which is preliminary data.</text>
</comment>
<dbReference type="Gene3D" id="3.40.50.300">
    <property type="entry name" value="P-loop containing nucleotide triphosphate hydrolases"/>
    <property type="match status" value="1"/>
</dbReference>
<accession>A0A2A2M9T9</accession>
<proteinExistence type="predicted"/>
<sequence>MHTDKLNEALPEYIPGLIAVVGCDGTGKSTLTADLVKQLKKHWVTERRYLGLVSGEDGDKIKRLPLVGVWLERRLATKSSKTQSMSTKSPALWAALIMFGFSLRRRANLRKAICLAQSGVLVISDRYPQADVSGFHYDGPGIGVERVEEGVKRHLAERERLLYQQMALLRPELIIRLDIDIDTAFSRKPDHDYEELRDKIAIMTKIGYNGSRVLELDSRAPYCEVLDKALEAVSSIAIASQRRSTTI</sequence>
<dbReference type="GeneID" id="69636783"/>
<dbReference type="RefSeq" id="WP_039187787.1">
    <property type="nucleotide sequence ID" value="NZ_CAUEKQ010000003.1"/>
</dbReference>
<evidence type="ECO:0000313" key="1">
    <source>
        <dbReference type="EMBL" id="PAV95398.1"/>
    </source>
</evidence>
<evidence type="ECO:0000313" key="2">
    <source>
        <dbReference type="Proteomes" id="UP000218796"/>
    </source>
</evidence>
<reference evidence="1 2" key="1">
    <citation type="submission" date="2017-08" db="EMBL/GenBank/DDBJ databases">
        <title>Draft Genome Sequence of Hafnia alvei CITHA-6 Isolated from Raw Bovine Milk.</title>
        <authorList>
            <person name="Culligan E.P."/>
            <person name="Mcsweeney A."/>
            <person name="O'Doherty C."/>
            <person name="Gleeson E."/>
            <person name="O'Riordan D."/>
            <person name="Sleator R.D."/>
        </authorList>
    </citation>
    <scope>NUCLEOTIDE SEQUENCE [LARGE SCALE GENOMIC DNA]</scope>
    <source>
        <strain evidence="1 2">CITHA-6</strain>
    </source>
</reference>
<dbReference type="Proteomes" id="UP000218796">
    <property type="component" value="Unassembled WGS sequence"/>
</dbReference>
<dbReference type="EMBL" id="NQMS01000007">
    <property type="protein sequence ID" value="PAV95398.1"/>
    <property type="molecule type" value="Genomic_DNA"/>
</dbReference>
<protein>
    <recommendedName>
        <fullName evidence="3">Thymidylate kinase</fullName>
    </recommendedName>
</protein>
<dbReference type="AlphaFoldDB" id="A0A2A2M9T9"/>